<evidence type="ECO:0000313" key="12">
    <source>
        <dbReference type="RefSeq" id="XP_030625737.1"/>
    </source>
</evidence>
<evidence type="ECO:0000313" key="11">
    <source>
        <dbReference type="RefSeq" id="XP_030625736.1"/>
    </source>
</evidence>
<dbReference type="PANTHER" id="PTHR12191">
    <property type="entry name" value="SOLUTE CARRIER FAMILY 39"/>
    <property type="match status" value="1"/>
</dbReference>
<dbReference type="GO" id="GO:0005886">
    <property type="term" value="C:plasma membrane"/>
    <property type="evidence" value="ECO:0007669"/>
    <property type="project" value="TreeGrafter"/>
</dbReference>
<feature type="region of interest" description="Disordered" evidence="6">
    <location>
        <begin position="369"/>
        <end position="388"/>
    </location>
</feature>
<evidence type="ECO:0000256" key="1">
    <source>
        <dbReference type="ARBA" id="ARBA00004141"/>
    </source>
</evidence>
<keyword evidence="4 7" id="KW-1133">Transmembrane helix</keyword>
<dbReference type="AlphaFoldDB" id="A0A6J2V3C9"/>
<evidence type="ECO:0000256" key="3">
    <source>
        <dbReference type="ARBA" id="ARBA00022692"/>
    </source>
</evidence>
<dbReference type="Proteomes" id="UP000504632">
    <property type="component" value="Chromosome 3"/>
</dbReference>
<dbReference type="Pfam" id="PF02535">
    <property type="entry name" value="Zip"/>
    <property type="match status" value="1"/>
</dbReference>
<feature type="transmembrane region" description="Helical" evidence="7">
    <location>
        <begin position="246"/>
        <end position="267"/>
    </location>
</feature>
<comment type="similarity">
    <text evidence="2">Belongs to the ZIP transporter (TC 2.A.5) family.</text>
</comment>
<keyword evidence="5 7" id="KW-0472">Membrane</keyword>
<proteinExistence type="inferred from homology"/>
<sequence length="552" mass="59294">MQLNPVISICLSLLVIPVDSLYDIKSSTSPAYGTVSSSLEEDPALREHLKEAFEEQGYYLQRLFLQYGDNGTLTYEGLQKLLGSLGLGEVSVLEIGHDGTSSHPHTHLHLDEPRTPHSRAQGPSPTTHTHRNPDPKTAGSNGFGSKINDPVRTSHPGVLPLGHWRGSFEELSLLTNHATKKHLHGNCLNVTQLLCNFGLEKASHITPAQFTFLCPALLYQIDSGVCLRHSEGNRGETSSGVGFLKALGWSSLALTIISLPSLVALGLARLLPPARLHVFLCPMAALAVGTLCGDALLHLLPHARFGPHSESSDPVKKGLTVLGGLYLLFVIESLLGLLHHYKKSKKRGQCPESVREIDPLEGFLHPEQTESVESRHGHSHSSPDSGPAHTGTMAWMVAMGDGIHNLTDGLAIGVAFSQSLTVGLSTTIAVFCHELPHELGDMAILLAAGWPMCKLAVFSAISALLGFVGLLAGIVLGHQWIQLSPWLLTVTAGVFLYVALADMMPEMLHGRPKSASPLLRFLLQNLGLLTGVGIMLCIALFEDHISINLGDG</sequence>
<dbReference type="GO" id="GO:0071578">
    <property type="term" value="P:zinc ion import across plasma membrane"/>
    <property type="evidence" value="ECO:0007669"/>
    <property type="project" value="TreeGrafter"/>
</dbReference>
<protein>
    <submittedName>
        <fullName evidence="10 11">Zinc transporter ZIP5</fullName>
    </submittedName>
</protein>
<accession>A0A6J2V3C9</accession>
<dbReference type="GO" id="GO:0005385">
    <property type="term" value="F:zinc ion transmembrane transporter activity"/>
    <property type="evidence" value="ECO:0007669"/>
    <property type="project" value="TreeGrafter"/>
</dbReference>
<feature type="chain" id="PRO_5044642818" evidence="8">
    <location>
        <begin position="21"/>
        <end position="552"/>
    </location>
</feature>
<dbReference type="OrthoDB" id="200954at2759"/>
<name>A0A6J2V3C9_CHACN</name>
<dbReference type="GO" id="GO:0140410">
    <property type="term" value="F:monoatomic cation:bicarbonate symporter activity"/>
    <property type="evidence" value="ECO:0007669"/>
    <property type="project" value="TreeGrafter"/>
</dbReference>
<feature type="transmembrane region" description="Helical" evidence="7">
    <location>
        <begin position="319"/>
        <end position="338"/>
    </location>
</feature>
<dbReference type="InterPro" id="IPR003689">
    <property type="entry name" value="ZIP"/>
</dbReference>
<dbReference type="CTD" id="283375"/>
<evidence type="ECO:0000256" key="7">
    <source>
        <dbReference type="SAM" id="Phobius"/>
    </source>
</evidence>
<evidence type="ECO:0000256" key="4">
    <source>
        <dbReference type="ARBA" id="ARBA00022989"/>
    </source>
</evidence>
<feature type="region of interest" description="Disordered" evidence="6">
    <location>
        <begin position="96"/>
        <end position="151"/>
    </location>
</feature>
<feature type="transmembrane region" description="Helical" evidence="7">
    <location>
        <begin position="521"/>
        <end position="541"/>
    </location>
</feature>
<keyword evidence="8" id="KW-0732">Signal</keyword>
<dbReference type="InterPro" id="IPR050799">
    <property type="entry name" value="ZIP_Transporter"/>
</dbReference>
<dbReference type="GO" id="GO:0030003">
    <property type="term" value="P:intracellular monoatomic cation homeostasis"/>
    <property type="evidence" value="ECO:0007669"/>
    <property type="project" value="TreeGrafter"/>
</dbReference>
<evidence type="ECO:0000256" key="2">
    <source>
        <dbReference type="ARBA" id="ARBA00006939"/>
    </source>
</evidence>
<comment type="subcellular location">
    <subcellularLocation>
        <location evidence="1">Membrane</location>
        <topology evidence="1">Multi-pass membrane protein</topology>
    </subcellularLocation>
</comment>
<gene>
    <name evidence="10 11 12" type="primary">slc39a5</name>
</gene>
<evidence type="ECO:0000256" key="8">
    <source>
        <dbReference type="SAM" id="SignalP"/>
    </source>
</evidence>
<evidence type="ECO:0000313" key="9">
    <source>
        <dbReference type="Proteomes" id="UP000504632"/>
    </source>
</evidence>
<dbReference type="RefSeq" id="XP_030625736.1">
    <property type="nucleotide sequence ID" value="XM_030769876.1"/>
</dbReference>
<evidence type="ECO:0000256" key="5">
    <source>
        <dbReference type="ARBA" id="ARBA00023136"/>
    </source>
</evidence>
<evidence type="ECO:0000256" key="6">
    <source>
        <dbReference type="SAM" id="MobiDB-lite"/>
    </source>
</evidence>
<feature type="transmembrane region" description="Helical" evidence="7">
    <location>
        <begin position="279"/>
        <end position="299"/>
    </location>
</feature>
<keyword evidence="3 7" id="KW-0812">Transmembrane</keyword>
<feature type="transmembrane region" description="Helical" evidence="7">
    <location>
        <begin position="455"/>
        <end position="477"/>
    </location>
</feature>
<feature type="transmembrane region" description="Helical" evidence="7">
    <location>
        <begin position="483"/>
        <end position="500"/>
    </location>
</feature>
<dbReference type="PANTHER" id="PTHR12191:SF17">
    <property type="entry name" value="ZINC TRANSPORTER ZIP5"/>
    <property type="match status" value="1"/>
</dbReference>
<keyword evidence="9" id="KW-1185">Reference proteome</keyword>
<evidence type="ECO:0000313" key="10">
    <source>
        <dbReference type="RefSeq" id="XP_030625735.1"/>
    </source>
</evidence>
<dbReference type="GeneID" id="115808478"/>
<reference evidence="10 11" key="1">
    <citation type="submission" date="2025-04" db="UniProtKB">
        <authorList>
            <consortium name="RefSeq"/>
        </authorList>
    </citation>
    <scope>IDENTIFICATION</scope>
</reference>
<dbReference type="RefSeq" id="XP_030625737.1">
    <property type="nucleotide sequence ID" value="XM_030769877.1"/>
</dbReference>
<feature type="signal peptide" evidence="8">
    <location>
        <begin position="1"/>
        <end position="20"/>
    </location>
</feature>
<organism evidence="9 11">
    <name type="scientific">Chanos chanos</name>
    <name type="common">Milkfish</name>
    <name type="synonym">Mugil chanos</name>
    <dbReference type="NCBI Taxonomy" id="29144"/>
    <lineage>
        <taxon>Eukaryota</taxon>
        <taxon>Metazoa</taxon>
        <taxon>Chordata</taxon>
        <taxon>Craniata</taxon>
        <taxon>Vertebrata</taxon>
        <taxon>Euteleostomi</taxon>
        <taxon>Actinopterygii</taxon>
        <taxon>Neopterygii</taxon>
        <taxon>Teleostei</taxon>
        <taxon>Ostariophysi</taxon>
        <taxon>Gonorynchiformes</taxon>
        <taxon>Chanidae</taxon>
        <taxon>Chanos</taxon>
    </lineage>
</organism>
<dbReference type="RefSeq" id="XP_030625735.1">
    <property type="nucleotide sequence ID" value="XM_030769875.1"/>
</dbReference>